<name>A0A5B8VT04_9SPHI</name>
<evidence type="ECO:0000259" key="6">
    <source>
        <dbReference type="Pfam" id="PF05175"/>
    </source>
</evidence>
<dbReference type="OrthoDB" id="9800643at2"/>
<evidence type="ECO:0000256" key="3">
    <source>
        <dbReference type="ARBA" id="ARBA00022691"/>
    </source>
</evidence>
<feature type="binding site" evidence="5">
    <location>
        <begin position="212"/>
        <end position="215"/>
    </location>
    <ligand>
        <name>substrate</name>
    </ligand>
</feature>
<comment type="similarity">
    <text evidence="5">Belongs to the protein N5-glutamine methyltransferase family. PrmC subfamily.</text>
</comment>
<comment type="catalytic activity">
    <reaction evidence="4 5">
        <text>L-glutaminyl-[peptide chain release factor] + S-adenosyl-L-methionine = N(5)-methyl-L-glutaminyl-[peptide chain release factor] + S-adenosyl-L-homocysteine + H(+)</text>
        <dbReference type="Rhea" id="RHEA:42896"/>
        <dbReference type="Rhea" id="RHEA-COMP:10271"/>
        <dbReference type="Rhea" id="RHEA-COMP:10272"/>
        <dbReference type="ChEBI" id="CHEBI:15378"/>
        <dbReference type="ChEBI" id="CHEBI:30011"/>
        <dbReference type="ChEBI" id="CHEBI:57856"/>
        <dbReference type="ChEBI" id="CHEBI:59789"/>
        <dbReference type="ChEBI" id="CHEBI:61891"/>
        <dbReference type="EC" id="2.1.1.297"/>
    </reaction>
</comment>
<dbReference type="NCBIfam" id="TIGR03534">
    <property type="entry name" value="RF_mod_PrmC"/>
    <property type="match status" value="1"/>
</dbReference>
<comment type="function">
    <text evidence="5">Methylates the class 1 translation termination release factors RF1/PrfA and RF2/PrfB on the glutamine residue of the universally conserved GGQ motif.</text>
</comment>
<dbReference type="PANTHER" id="PTHR18895">
    <property type="entry name" value="HEMK METHYLTRANSFERASE"/>
    <property type="match status" value="1"/>
</dbReference>
<feature type="domain" description="Release factor glutamine methyltransferase N-terminal" evidence="7">
    <location>
        <begin position="29"/>
        <end position="76"/>
    </location>
</feature>
<feature type="binding site" evidence="5">
    <location>
        <position position="212"/>
    </location>
    <ligand>
        <name>S-adenosyl-L-methionine</name>
        <dbReference type="ChEBI" id="CHEBI:59789"/>
    </ligand>
</feature>
<organism evidence="8 9">
    <name type="scientific">Mucilaginibacter ginsenosidivorax</name>
    <dbReference type="NCBI Taxonomy" id="862126"/>
    <lineage>
        <taxon>Bacteria</taxon>
        <taxon>Pseudomonadati</taxon>
        <taxon>Bacteroidota</taxon>
        <taxon>Sphingobacteriia</taxon>
        <taxon>Sphingobacteriales</taxon>
        <taxon>Sphingobacteriaceae</taxon>
        <taxon>Mucilaginibacter</taxon>
    </lineage>
</organism>
<comment type="caution">
    <text evidence="5">Lacks conserved residue(s) required for the propagation of feature annotation.</text>
</comment>
<keyword evidence="9" id="KW-1185">Reference proteome</keyword>
<feature type="binding site" evidence="5">
    <location>
        <position position="158"/>
    </location>
    <ligand>
        <name>S-adenosyl-L-methionine</name>
        <dbReference type="ChEBI" id="CHEBI:59789"/>
    </ligand>
</feature>
<evidence type="ECO:0000259" key="7">
    <source>
        <dbReference type="Pfam" id="PF17827"/>
    </source>
</evidence>
<dbReference type="KEGG" id="mgk:FSB76_00865"/>
<dbReference type="GO" id="GO:0032259">
    <property type="term" value="P:methylation"/>
    <property type="evidence" value="ECO:0007669"/>
    <property type="project" value="UniProtKB-KW"/>
</dbReference>
<evidence type="ECO:0000313" key="8">
    <source>
        <dbReference type="EMBL" id="QEC74569.1"/>
    </source>
</evidence>
<evidence type="ECO:0000256" key="2">
    <source>
        <dbReference type="ARBA" id="ARBA00022679"/>
    </source>
</evidence>
<dbReference type="GO" id="GO:0102559">
    <property type="term" value="F:peptide chain release factor N(5)-glutamine methyltransferase activity"/>
    <property type="evidence" value="ECO:0007669"/>
    <property type="project" value="UniProtKB-EC"/>
</dbReference>
<dbReference type="RefSeq" id="WP_147051726.1">
    <property type="nucleotide sequence ID" value="NZ_CP042437.1"/>
</dbReference>
<evidence type="ECO:0000313" key="9">
    <source>
        <dbReference type="Proteomes" id="UP000321362"/>
    </source>
</evidence>
<sequence length="311" mass="34429">MITIKDVFEDYKQLNKVYEANEVESLTLLTISQVTNLSKASIKAFPERELNDEQAQKLTSIVAELITGKPIQYILGVTEFYGLPFKVNPNVLIPRPETEELVEWILSVAGGLWPVAGAELPVSGGQFTGMILDIGTGSGCIAISLKKNLPRAQVSAIDISEGALQIAKENADLNDVSVQFIRADILDVATAHNSQLATHYSPLTTHQIIVSNPPYVTLDDKKQMHTNVTDFEPHTALFVPQDDPLLFYRAIADFASGNLTVGGYLFFEINESLGNETVELLRDKHFTDIELRQDMSGRDRMIGCRWNATHP</sequence>
<reference evidence="8 9" key="1">
    <citation type="journal article" date="2013" name="J. Microbiol.">
        <title>Mucilaginibacter ginsenosidivorax sp. nov., with ginsenoside converting activity isolated from sediment.</title>
        <authorList>
            <person name="Kim J.K."/>
            <person name="Choi T.E."/>
            <person name="Liu Q.M."/>
            <person name="Park H.Y."/>
            <person name="Yi T.H."/>
            <person name="Yoon M.H."/>
            <person name="Kim S.C."/>
            <person name="Im W.T."/>
        </authorList>
    </citation>
    <scope>NUCLEOTIDE SEQUENCE [LARGE SCALE GENOMIC DNA]</scope>
    <source>
        <strain evidence="8 9">KHI28</strain>
    </source>
</reference>
<dbReference type="PROSITE" id="PS00092">
    <property type="entry name" value="N6_MTASE"/>
    <property type="match status" value="1"/>
</dbReference>
<dbReference type="InterPro" id="IPR002052">
    <property type="entry name" value="DNA_methylase_N6_adenine_CS"/>
</dbReference>
<dbReference type="InterPro" id="IPR019874">
    <property type="entry name" value="RF_methyltr_PrmC"/>
</dbReference>
<dbReference type="NCBIfam" id="TIGR00536">
    <property type="entry name" value="hemK_fam"/>
    <property type="match status" value="1"/>
</dbReference>
<accession>A0A5B8VT04</accession>
<dbReference type="EC" id="2.1.1.297" evidence="5"/>
<evidence type="ECO:0000256" key="4">
    <source>
        <dbReference type="ARBA" id="ARBA00048391"/>
    </source>
</evidence>
<dbReference type="HAMAP" id="MF_02126">
    <property type="entry name" value="RF_methyltr_PrmC"/>
    <property type="match status" value="1"/>
</dbReference>
<dbReference type="Pfam" id="PF05175">
    <property type="entry name" value="MTS"/>
    <property type="match status" value="1"/>
</dbReference>
<feature type="binding site" evidence="5">
    <location>
        <begin position="135"/>
        <end position="139"/>
    </location>
    <ligand>
        <name>S-adenosyl-L-methionine</name>
        <dbReference type="ChEBI" id="CHEBI:59789"/>
    </ligand>
</feature>
<dbReference type="InterPro" id="IPR040758">
    <property type="entry name" value="PrmC_N"/>
</dbReference>
<dbReference type="Proteomes" id="UP000321362">
    <property type="component" value="Chromosome"/>
</dbReference>
<dbReference type="Pfam" id="PF17827">
    <property type="entry name" value="PrmC_N"/>
    <property type="match status" value="1"/>
</dbReference>
<dbReference type="EMBL" id="CP042437">
    <property type="protein sequence ID" value="QEC74569.1"/>
    <property type="molecule type" value="Genomic_DNA"/>
</dbReference>
<dbReference type="InterPro" id="IPR050320">
    <property type="entry name" value="N5-glutamine_MTase"/>
</dbReference>
<gene>
    <name evidence="5 8" type="primary">prmC</name>
    <name evidence="8" type="ORF">FSB76_00865</name>
</gene>
<dbReference type="AlphaFoldDB" id="A0A5B8VT04"/>
<dbReference type="Gene3D" id="3.40.50.150">
    <property type="entry name" value="Vaccinia Virus protein VP39"/>
    <property type="match status" value="1"/>
</dbReference>
<feature type="domain" description="Methyltransferase small" evidence="6">
    <location>
        <begin position="127"/>
        <end position="218"/>
    </location>
</feature>
<proteinExistence type="inferred from homology"/>
<keyword evidence="1 5" id="KW-0489">Methyltransferase</keyword>
<keyword evidence="3 5" id="KW-0949">S-adenosyl-L-methionine</keyword>
<dbReference type="InterPro" id="IPR004556">
    <property type="entry name" value="HemK-like"/>
</dbReference>
<dbReference type="SUPFAM" id="SSF53335">
    <property type="entry name" value="S-adenosyl-L-methionine-dependent methyltransferases"/>
    <property type="match status" value="1"/>
</dbReference>
<dbReference type="InterPro" id="IPR029063">
    <property type="entry name" value="SAM-dependent_MTases_sf"/>
</dbReference>
<dbReference type="GO" id="GO:0003676">
    <property type="term" value="F:nucleic acid binding"/>
    <property type="evidence" value="ECO:0007669"/>
    <property type="project" value="InterPro"/>
</dbReference>
<dbReference type="CDD" id="cd02440">
    <property type="entry name" value="AdoMet_MTases"/>
    <property type="match status" value="1"/>
</dbReference>
<evidence type="ECO:0000256" key="1">
    <source>
        <dbReference type="ARBA" id="ARBA00022603"/>
    </source>
</evidence>
<dbReference type="InterPro" id="IPR007848">
    <property type="entry name" value="Small_mtfrase_dom"/>
</dbReference>
<evidence type="ECO:0000256" key="5">
    <source>
        <dbReference type="HAMAP-Rule" id="MF_02126"/>
    </source>
</evidence>
<protein>
    <recommendedName>
        <fullName evidence="5">Release factor glutamine methyltransferase</fullName>
        <shortName evidence="5">RF MTase</shortName>
        <ecNumber evidence="5">2.1.1.297</ecNumber>
    </recommendedName>
    <alternativeName>
        <fullName evidence="5">N5-glutamine methyltransferase PrmC</fullName>
    </alternativeName>
    <alternativeName>
        <fullName evidence="5">Protein-(glutamine-N5) MTase PrmC</fullName>
    </alternativeName>
    <alternativeName>
        <fullName evidence="5">Protein-glutamine N-methyltransferase PrmC</fullName>
    </alternativeName>
</protein>
<keyword evidence="2 5" id="KW-0808">Transferase</keyword>
<dbReference type="PANTHER" id="PTHR18895:SF74">
    <property type="entry name" value="MTRF1L RELEASE FACTOR GLUTAMINE METHYLTRANSFERASE"/>
    <property type="match status" value="1"/>
</dbReference>
<dbReference type="Gene3D" id="1.10.8.10">
    <property type="entry name" value="DNA helicase RuvA subunit, C-terminal domain"/>
    <property type="match status" value="1"/>
</dbReference>